<dbReference type="InterPro" id="IPR037185">
    <property type="entry name" value="EmrE-like"/>
</dbReference>
<dbReference type="STRING" id="32040.SAMN04489710_107201"/>
<dbReference type="AlphaFoldDB" id="A0A1I1VVE3"/>
<organism evidence="13 14">
    <name type="scientific">Paracidovorax konjaci</name>
    <dbReference type="NCBI Taxonomy" id="32040"/>
    <lineage>
        <taxon>Bacteria</taxon>
        <taxon>Pseudomonadati</taxon>
        <taxon>Pseudomonadota</taxon>
        <taxon>Betaproteobacteria</taxon>
        <taxon>Burkholderiales</taxon>
        <taxon>Comamonadaceae</taxon>
        <taxon>Paracidovorax</taxon>
    </lineage>
</organism>
<comment type="subcellular location">
    <subcellularLocation>
        <location evidence="1">Cell membrane</location>
        <topology evidence="1">Multi-pass membrane protein</topology>
    </subcellularLocation>
</comment>
<evidence type="ECO:0000256" key="6">
    <source>
        <dbReference type="ARBA" id="ARBA00022692"/>
    </source>
</evidence>
<feature type="transmembrane region" description="Helical" evidence="11">
    <location>
        <begin position="44"/>
        <end position="64"/>
    </location>
</feature>
<keyword evidence="5" id="KW-0441">Lipid A biosynthesis</keyword>
<dbReference type="RefSeq" id="WP_092952898.1">
    <property type="nucleotide sequence ID" value="NZ_FOMQ01000007.1"/>
</dbReference>
<keyword evidence="7" id="KW-0448">Lipopolysaccharide biosynthesis</keyword>
<dbReference type="Pfam" id="PF00892">
    <property type="entry name" value="EamA"/>
    <property type="match status" value="1"/>
</dbReference>
<evidence type="ECO:0000256" key="7">
    <source>
        <dbReference type="ARBA" id="ARBA00022985"/>
    </source>
</evidence>
<dbReference type="GO" id="GO:0009245">
    <property type="term" value="P:lipid A biosynthetic process"/>
    <property type="evidence" value="ECO:0007669"/>
    <property type="project" value="UniProtKB-KW"/>
</dbReference>
<reference evidence="14" key="1">
    <citation type="submission" date="2016-10" db="EMBL/GenBank/DDBJ databases">
        <authorList>
            <person name="Varghese N."/>
            <person name="Submissions S."/>
        </authorList>
    </citation>
    <scope>NUCLEOTIDE SEQUENCE [LARGE SCALE GENOMIC DNA]</scope>
    <source>
        <strain evidence="14">DSM 7481</strain>
    </source>
</reference>
<evidence type="ECO:0000256" key="10">
    <source>
        <dbReference type="ARBA" id="ARBA00023136"/>
    </source>
</evidence>
<dbReference type="Gene3D" id="1.10.3730.20">
    <property type="match status" value="1"/>
</dbReference>
<evidence type="ECO:0000259" key="12">
    <source>
        <dbReference type="Pfam" id="PF00892"/>
    </source>
</evidence>
<evidence type="ECO:0000256" key="3">
    <source>
        <dbReference type="ARBA" id="ARBA00022516"/>
    </source>
</evidence>
<dbReference type="PANTHER" id="PTHR30561:SF9">
    <property type="entry name" value="4-AMINO-4-DEOXY-L-ARABINOSE-PHOSPHOUNDECAPRENOL FLIPPASE SUBUNIT ARNF-RELATED"/>
    <property type="match status" value="1"/>
</dbReference>
<evidence type="ECO:0000256" key="8">
    <source>
        <dbReference type="ARBA" id="ARBA00022989"/>
    </source>
</evidence>
<dbReference type="GO" id="GO:0005886">
    <property type="term" value="C:plasma membrane"/>
    <property type="evidence" value="ECO:0007669"/>
    <property type="project" value="UniProtKB-SubCell"/>
</dbReference>
<name>A0A1I1VVE3_9BURK</name>
<keyword evidence="6 11" id="KW-0812">Transmembrane</keyword>
<proteinExistence type="predicted"/>
<keyword evidence="8 11" id="KW-1133">Transmembrane helix</keyword>
<keyword evidence="2" id="KW-1003">Cell membrane</keyword>
<dbReference type="GO" id="GO:0022857">
    <property type="term" value="F:transmembrane transporter activity"/>
    <property type="evidence" value="ECO:0007669"/>
    <property type="project" value="InterPro"/>
</dbReference>
<dbReference type="EMBL" id="FOMQ01000007">
    <property type="protein sequence ID" value="SFD86709.1"/>
    <property type="molecule type" value="Genomic_DNA"/>
</dbReference>
<feature type="transmembrane region" description="Helical" evidence="11">
    <location>
        <begin position="101"/>
        <end position="118"/>
    </location>
</feature>
<evidence type="ECO:0000313" key="14">
    <source>
        <dbReference type="Proteomes" id="UP000199517"/>
    </source>
</evidence>
<dbReference type="InterPro" id="IPR000620">
    <property type="entry name" value="EamA_dom"/>
</dbReference>
<evidence type="ECO:0000256" key="4">
    <source>
        <dbReference type="ARBA" id="ARBA00022519"/>
    </source>
</evidence>
<evidence type="ECO:0000313" key="13">
    <source>
        <dbReference type="EMBL" id="SFD86709.1"/>
    </source>
</evidence>
<evidence type="ECO:0000256" key="5">
    <source>
        <dbReference type="ARBA" id="ARBA00022556"/>
    </source>
</evidence>
<dbReference type="OrthoDB" id="7021040at2"/>
<feature type="transmembrane region" description="Helical" evidence="11">
    <location>
        <begin position="76"/>
        <end position="95"/>
    </location>
</feature>
<dbReference type="PANTHER" id="PTHR30561">
    <property type="entry name" value="SMR FAMILY PROTON-DEPENDENT DRUG EFFLUX TRANSPORTER SUGE"/>
    <property type="match status" value="1"/>
</dbReference>
<evidence type="ECO:0000256" key="1">
    <source>
        <dbReference type="ARBA" id="ARBA00004651"/>
    </source>
</evidence>
<dbReference type="Proteomes" id="UP000199517">
    <property type="component" value="Unassembled WGS sequence"/>
</dbReference>
<evidence type="ECO:0000256" key="11">
    <source>
        <dbReference type="SAM" id="Phobius"/>
    </source>
</evidence>
<feature type="domain" description="EamA" evidence="12">
    <location>
        <begin position="47"/>
        <end position="117"/>
    </location>
</feature>
<evidence type="ECO:0000256" key="9">
    <source>
        <dbReference type="ARBA" id="ARBA00023098"/>
    </source>
</evidence>
<keyword evidence="14" id="KW-1185">Reference proteome</keyword>
<dbReference type="GO" id="GO:0009103">
    <property type="term" value="P:lipopolysaccharide biosynthetic process"/>
    <property type="evidence" value="ECO:0007669"/>
    <property type="project" value="UniProtKB-KW"/>
</dbReference>
<keyword evidence="10 11" id="KW-0472">Membrane</keyword>
<gene>
    <name evidence="13" type="ORF">SAMN04489710_107201</name>
</gene>
<evidence type="ECO:0000256" key="2">
    <source>
        <dbReference type="ARBA" id="ARBA00022475"/>
    </source>
</evidence>
<dbReference type="SUPFAM" id="SSF103481">
    <property type="entry name" value="Multidrug resistance efflux transporter EmrE"/>
    <property type="match status" value="1"/>
</dbReference>
<keyword evidence="4" id="KW-0997">Cell inner membrane</keyword>
<sequence>MKKRFYAIGFLVLIAFDTLAQISFKLAGEHALPLEVSSAWLQRVFGQPWIYGAFVGYVGAFFTWMTLLEHAPIGPAFAASHLEVVSVLAFSALLFGEPIGWPQMLGAALIAGGIACLARSEAAEHPPATPAQVPVHGA</sequence>
<dbReference type="InterPro" id="IPR000390">
    <property type="entry name" value="Small_drug/metabolite_transptr"/>
</dbReference>
<protein>
    <submittedName>
        <fullName evidence="13">EamA-like transporter family protein</fullName>
    </submittedName>
</protein>
<keyword evidence="9" id="KW-0443">Lipid metabolism</keyword>
<keyword evidence="3" id="KW-0444">Lipid biosynthesis</keyword>
<accession>A0A1I1VVE3</accession>